<feature type="transmembrane region" description="Helical" evidence="12">
    <location>
        <begin position="105"/>
        <end position="127"/>
    </location>
</feature>
<evidence type="ECO:0000256" key="8">
    <source>
        <dbReference type="ARBA" id="ARBA00023136"/>
    </source>
</evidence>
<comment type="similarity">
    <text evidence="10">Belongs to the mitochondrial carrier (TC 2.A.29) family.</text>
</comment>
<comment type="caution">
    <text evidence="14">The sequence shown here is derived from an EMBL/GenBank/DDBJ whole genome shotgun (WGS) entry which is preliminary data.</text>
</comment>
<dbReference type="SUPFAM" id="SSF103506">
    <property type="entry name" value="Mitochondrial carrier"/>
    <property type="match status" value="1"/>
</dbReference>
<dbReference type="AlphaFoldDB" id="A0A8H5HY62"/>
<evidence type="ECO:0000256" key="11">
    <source>
        <dbReference type="SAM" id="MobiDB-lite"/>
    </source>
</evidence>
<keyword evidence="10" id="KW-0813">Transport</keyword>
<dbReference type="SUPFAM" id="SSF75304">
    <property type="entry name" value="Amidase signature (AS) enzymes"/>
    <property type="match status" value="1"/>
</dbReference>
<feature type="region of interest" description="Disordered" evidence="11">
    <location>
        <begin position="248"/>
        <end position="271"/>
    </location>
</feature>
<evidence type="ECO:0000256" key="2">
    <source>
        <dbReference type="ARBA" id="ARBA00004141"/>
    </source>
</evidence>
<dbReference type="InterPro" id="IPR020556">
    <property type="entry name" value="Amidase_CS"/>
</dbReference>
<keyword evidence="6" id="KW-0378">Hydrolase</keyword>
<protein>
    <recommendedName>
        <fullName evidence="4">amidase</fullName>
        <ecNumber evidence="4">3.5.1.4</ecNumber>
    </recommendedName>
</protein>
<dbReference type="InterPro" id="IPR023395">
    <property type="entry name" value="MCP_dom_sf"/>
</dbReference>
<dbReference type="PROSITE" id="PS00571">
    <property type="entry name" value="AMIDASES"/>
    <property type="match status" value="1"/>
</dbReference>
<feature type="domain" description="Amidase" evidence="13">
    <location>
        <begin position="393"/>
        <end position="558"/>
    </location>
</feature>
<comment type="catalytic activity">
    <reaction evidence="1">
        <text>a monocarboxylic acid amide + H2O = a monocarboxylate + NH4(+)</text>
        <dbReference type="Rhea" id="RHEA:12020"/>
        <dbReference type="ChEBI" id="CHEBI:15377"/>
        <dbReference type="ChEBI" id="CHEBI:28938"/>
        <dbReference type="ChEBI" id="CHEBI:35757"/>
        <dbReference type="ChEBI" id="CHEBI:83628"/>
        <dbReference type="EC" id="3.5.1.4"/>
    </reaction>
</comment>
<comment type="similarity">
    <text evidence="3">Belongs to the amidase family.</text>
</comment>
<dbReference type="Pfam" id="PF00153">
    <property type="entry name" value="Mito_carr"/>
    <property type="match status" value="3"/>
</dbReference>
<comment type="subcellular location">
    <subcellularLocation>
        <location evidence="2">Membrane</location>
        <topology evidence="2">Multi-pass membrane protein</topology>
    </subcellularLocation>
</comment>
<keyword evidence="8 9" id="KW-0472">Membrane</keyword>
<name>A0A8H5HY62_9AGAR</name>
<evidence type="ECO:0000313" key="15">
    <source>
        <dbReference type="Proteomes" id="UP000518752"/>
    </source>
</evidence>
<dbReference type="PROSITE" id="PS50920">
    <property type="entry name" value="SOLCAR"/>
    <property type="match status" value="3"/>
</dbReference>
<keyword evidence="5 9" id="KW-0812">Transmembrane</keyword>
<evidence type="ECO:0000256" key="12">
    <source>
        <dbReference type="SAM" id="Phobius"/>
    </source>
</evidence>
<feature type="repeat" description="Solcar" evidence="9">
    <location>
        <begin position="224"/>
        <end position="319"/>
    </location>
</feature>
<gene>
    <name evidence="14" type="ORF">D9757_002497</name>
</gene>
<dbReference type="Pfam" id="PF01425">
    <property type="entry name" value="Amidase"/>
    <property type="match status" value="1"/>
</dbReference>
<evidence type="ECO:0000256" key="6">
    <source>
        <dbReference type="ARBA" id="ARBA00022801"/>
    </source>
</evidence>
<dbReference type="Gene3D" id="1.50.40.10">
    <property type="entry name" value="Mitochondrial carrier domain"/>
    <property type="match status" value="1"/>
</dbReference>
<evidence type="ECO:0000313" key="14">
    <source>
        <dbReference type="EMBL" id="KAF5391534.1"/>
    </source>
</evidence>
<proteinExistence type="inferred from homology"/>
<feature type="repeat" description="Solcar" evidence="9">
    <location>
        <begin position="5"/>
        <end position="90"/>
    </location>
</feature>
<evidence type="ECO:0000256" key="9">
    <source>
        <dbReference type="PROSITE-ProRule" id="PRU00282"/>
    </source>
</evidence>
<dbReference type="EC" id="3.5.1.4" evidence="4"/>
<dbReference type="InterPro" id="IPR018108">
    <property type="entry name" value="MCP_transmembrane"/>
</dbReference>
<feature type="compositionally biased region" description="Basic residues" evidence="11">
    <location>
        <begin position="262"/>
        <end position="271"/>
    </location>
</feature>
<sequence length="586" mass="63049">MYRSKPQTLTPLAAALAGALGACFSTAAKTRIQALPKVKGKDDLSMFALIARIFKKEGPLALYSGFGATMLNTFSMQYAYFFFYSIVRTSYISRITRKLPKGSKVPALSTAAELLLGAIAGAFAQIFTIPVSVIATRQQVGRISESSTPLPSNTTDVGSGVSSDESFMAVAREIVEEEGVGGLWLGIKPSLILTVNPAITYGMYERVKSLLLLAKAKTGANTQVSAGQSFVVGALSKTLATVARSADLDNEDLEDPPEKVVPHKKHHDKSRHPGALDILARTLKREGIIGWYQGMQAQIIKAVLSQALLFMSKEQFERWTLALIVLWFTSANNLQMWWNWGKSEAQAAVEQKRAERERLLNSVPSGLNHEQYLKAAAHEIVAHIQKGEWTAKEVVEAYISQAVVAQRATNCVTEVLFDQALKRAGELDAHFASTKKLVGPLHGVPFSAKDQFDVANFDSSIGFSAWTNKPADSNAVLIDQLISLGAIGPIVKTNVPQTMFSFECRNPLWGLTTNPYNPDYTCGGSSGGEAALLAMHGAAFGIGSDIGGSLRVPTAYCGSNAGFEGIKAVAGPMTRLLMNAGYFAGT</sequence>
<dbReference type="PANTHER" id="PTHR46072">
    <property type="entry name" value="AMIDASE-RELATED-RELATED"/>
    <property type="match status" value="1"/>
</dbReference>
<dbReference type="OrthoDB" id="446044at2759"/>
<organism evidence="14 15">
    <name type="scientific">Collybiopsis confluens</name>
    <dbReference type="NCBI Taxonomy" id="2823264"/>
    <lineage>
        <taxon>Eukaryota</taxon>
        <taxon>Fungi</taxon>
        <taxon>Dikarya</taxon>
        <taxon>Basidiomycota</taxon>
        <taxon>Agaricomycotina</taxon>
        <taxon>Agaricomycetes</taxon>
        <taxon>Agaricomycetidae</taxon>
        <taxon>Agaricales</taxon>
        <taxon>Marasmiineae</taxon>
        <taxon>Omphalotaceae</taxon>
        <taxon>Collybiopsis</taxon>
    </lineage>
</organism>
<evidence type="ECO:0000256" key="10">
    <source>
        <dbReference type="RuleBase" id="RU000488"/>
    </source>
</evidence>
<dbReference type="InterPro" id="IPR023631">
    <property type="entry name" value="Amidase_dom"/>
</dbReference>
<dbReference type="Gene3D" id="3.90.1300.10">
    <property type="entry name" value="Amidase signature (AS) domain"/>
    <property type="match status" value="1"/>
</dbReference>
<evidence type="ECO:0000256" key="4">
    <source>
        <dbReference type="ARBA" id="ARBA00012922"/>
    </source>
</evidence>
<dbReference type="GO" id="GO:0016020">
    <property type="term" value="C:membrane"/>
    <property type="evidence" value="ECO:0007669"/>
    <property type="project" value="UniProtKB-SubCell"/>
</dbReference>
<keyword evidence="7 12" id="KW-1133">Transmembrane helix</keyword>
<evidence type="ECO:0000256" key="5">
    <source>
        <dbReference type="ARBA" id="ARBA00022692"/>
    </source>
</evidence>
<dbReference type="InterPro" id="IPR036928">
    <property type="entry name" value="AS_sf"/>
</dbReference>
<evidence type="ECO:0000256" key="7">
    <source>
        <dbReference type="ARBA" id="ARBA00022989"/>
    </source>
</evidence>
<dbReference type="EMBL" id="JAACJN010000009">
    <property type="protein sequence ID" value="KAF5391534.1"/>
    <property type="molecule type" value="Genomic_DNA"/>
</dbReference>
<accession>A0A8H5HY62</accession>
<keyword evidence="15" id="KW-1185">Reference proteome</keyword>
<feature type="repeat" description="Solcar" evidence="9">
    <location>
        <begin position="108"/>
        <end position="210"/>
    </location>
</feature>
<dbReference type="Proteomes" id="UP000518752">
    <property type="component" value="Unassembled WGS sequence"/>
</dbReference>
<feature type="transmembrane region" description="Helical" evidence="12">
    <location>
        <begin position="60"/>
        <end position="84"/>
    </location>
</feature>
<evidence type="ECO:0000259" key="13">
    <source>
        <dbReference type="Pfam" id="PF01425"/>
    </source>
</evidence>
<dbReference type="PROSITE" id="PS51257">
    <property type="entry name" value="PROKAR_LIPOPROTEIN"/>
    <property type="match status" value="1"/>
</dbReference>
<evidence type="ECO:0000256" key="1">
    <source>
        <dbReference type="ARBA" id="ARBA00001311"/>
    </source>
</evidence>
<evidence type="ECO:0000256" key="3">
    <source>
        <dbReference type="ARBA" id="ARBA00009199"/>
    </source>
</evidence>
<reference evidence="14 15" key="1">
    <citation type="journal article" date="2020" name="ISME J.">
        <title>Uncovering the hidden diversity of litter-decomposition mechanisms in mushroom-forming fungi.</title>
        <authorList>
            <person name="Floudas D."/>
            <person name="Bentzer J."/>
            <person name="Ahren D."/>
            <person name="Johansson T."/>
            <person name="Persson P."/>
            <person name="Tunlid A."/>
        </authorList>
    </citation>
    <scope>NUCLEOTIDE SEQUENCE [LARGE SCALE GENOMIC DNA]</scope>
    <source>
        <strain evidence="14 15">CBS 406.79</strain>
    </source>
</reference>
<dbReference type="GO" id="GO:0004040">
    <property type="term" value="F:amidase activity"/>
    <property type="evidence" value="ECO:0007669"/>
    <property type="project" value="UniProtKB-EC"/>
</dbReference>